<keyword evidence="4" id="KW-1185">Reference proteome</keyword>
<dbReference type="Proteomes" id="UP001476247">
    <property type="component" value="Unassembled WGS sequence"/>
</dbReference>
<feature type="region of interest" description="Disordered" evidence="1">
    <location>
        <begin position="37"/>
        <end position="63"/>
    </location>
</feature>
<protein>
    <submittedName>
        <fullName evidence="2">Uncharacterized protein</fullName>
    </submittedName>
</protein>
<dbReference type="EMBL" id="BAABUJ010000031">
    <property type="protein sequence ID" value="GAA5803855.1"/>
    <property type="molecule type" value="Genomic_DNA"/>
</dbReference>
<proteinExistence type="predicted"/>
<evidence type="ECO:0000313" key="4">
    <source>
        <dbReference type="Proteomes" id="UP001476247"/>
    </source>
</evidence>
<comment type="caution">
    <text evidence="2">The sequence shown here is derived from an EMBL/GenBank/DDBJ whole genome shotgun (WGS) entry which is preliminary data.</text>
</comment>
<feature type="non-terminal residue" evidence="2">
    <location>
        <position position="1"/>
    </location>
</feature>
<evidence type="ECO:0000313" key="2">
    <source>
        <dbReference type="EMBL" id="GAA5803855.1"/>
    </source>
</evidence>
<accession>A0ABP9YB61</accession>
<gene>
    <name evidence="2" type="ORF">HPULCUR_009340</name>
    <name evidence="3" type="ORF">HPULCUR_009634</name>
</gene>
<evidence type="ECO:0000256" key="1">
    <source>
        <dbReference type="SAM" id="MobiDB-lite"/>
    </source>
</evidence>
<evidence type="ECO:0000313" key="3">
    <source>
        <dbReference type="EMBL" id="GAA5804148.1"/>
    </source>
</evidence>
<dbReference type="EMBL" id="BAABUJ010000033">
    <property type="protein sequence ID" value="GAA5804148.1"/>
    <property type="molecule type" value="Genomic_DNA"/>
</dbReference>
<name>A0ABP9YB61_9FUNG</name>
<reference evidence="2 4" key="2">
    <citation type="submission" date="2024-04" db="EMBL/GenBank/DDBJ databases">
        <title>genome sequences of Mucor flavus KT1a and Helicostylum pulchrum KT1b strains isolation_sourced from the surface of a dry-aged beef.</title>
        <authorList>
            <person name="Toyotome T."/>
            <person name="Hosono M."/>
            <person name="Torimaru M."/>
            <person name="Fukuda K."/>
            <person name="Mikami N."/>
        </authorList>
    </citation>
    <scope>NUCLEOTIDE SEQUENCE [LARGE SCALE GENOMIC DNA]</scope>
    <source>
        <strain evidence="2 4">KT1b</strain>
    </source>
</reference>
<reference evidence="2" key="1">
    <citation type="submission" date="2024-03" db="EMBL/GenBank/DDBJ databases">
        <authorList>
            <consortium name="DAB_fungi"/>
            <person name="Toyotome T."/>
            <person name="Hosono M."/>
            <person name="Torimaru M."/>
            <person name="Fukuda K."/>
            <person name="Mikami N."/>
        </authorList>
    </citation>
    <scope>NUCLEOTIDE SEQUENCE</scope>
    <source>
        <strain evidence="2">KT1b</strain>
    </source>
</reference>
<organism evidence="2 4">
    <name type="scientific">Helicostylum pulchrum</name>
    <dbReference type="NCBI Taxonomy" id="562976"/>
    <lineage>
        <taxon>Eukaryota</taxon>
        <taxon>Fungi</taxon>
        <taxon>Fungi incertae sedis</taxon>
        <taxon>Mucoromycota</taxon>
        <taxon>Mucoromycotina</taxon>
        <taxon>Mucoromycetes</taxon>
        <taxon>Mucorales</taxon>
        <taxon>Mucorineae</taxon>
        <taxon>Mucoraceae</taxon>
        <taxon>Helicostylum</taxon>
    </lineage>
</organism>
<sequence length="103" mass="11656">RTIIINLKKLIAIYEARFQDSIGFLVSSFNSTNNDIIFREDSPEPSSNSNSNEDDTGPDTISDNWIEVEPASRVLMLIEERIKEIGYDDGVLTCDDWKSIISL</sequence>